<keyword evidence="2" id="KW-0812">Transmembrane</keyword>
<evidence type="ECO:0000256" key="2">
    <source>
        <dbReference type="SAM" id="Phobius"/>
    </source>
</evidence>
<evidence type="ECO:0000256" key="1">
    <source>
        <dbReference type="ARBA" id="ARBA00006464"/>
    </source>
</evidence>
<dbReference type="RefSeq" id="WP_116570623.1">
    <property type="nucleotide sequence ID" value="NZ_QDGZ01000001.1"/>
</dbReference>
<dbReference type="OrthoDB" id="9808602at2"/>
<sequence length="214" mass="23206">MTLASTSTAVAAAPSVRVAAKRSLDVAGALVLLGLLLPVLAVAAAWVWSHDRGPIVFTQTRLGREGRPFTCLKLRTMAVDAEEALLALAERTRPVDGLFKLADDPRLTGPGRSLRRMSIDEIPQLVNVIRGDMSLVGPRPILPSEVGLYGEAFPLRQSVRPGLTGLWQVSGRSDLSLEDSVRLDVRYATRWSLGMDVWVLAKTIPAVLTRRGAY</sequence>
<accession>A0A2T8FFM4</accession>
<dbReference type="PANTHER" id="PTHR30576:SF10">
    <property type="entry name" value="SLL5057 PROTEIN"/>
    <property type="match status" value="1"/>
</dbReference>
<organism evidence="4 5">
    <name type="scientific">Nocardioides gansuensis</name>
    <dbReference type="NCBI Taxonomy" id="2138300"/>
    <lineage>
        <taxon>Bacteria</taxon>
        <taxon>Bacillati</taxon>
        <taxon>Actinomycetota</taxon>
        <taxon>Actinomycetes</taxon>
        <taxon>Propionibacteriales</taxon>
        <taxon>Nocardioidaceae</taxon>
        <taxon>Nocardioides</taxon>
    </lineage>
</organism>
<evidence type="ECO:0000313" key="4">
    <source>
        <dbReference type="EMBL" id="PVG84490.1"/>
    </source>
</evidence>
<reference evidence="4 5" key="1">
    <citation type="submission" date="2018-04" db="EMBL/GenBank/DDBJ databases">
        <title>Genome of Nocardioides gansuensis WSJ-1.</title>
        <authorList>
            <person name="Wu S."/>
            <person name="Wang G."/>
        </authorList>
    </citation>
    <scope>NUCLEOTIDE SEQUENCE [LARGE SCALE GENOMIC DNA]</scope>
    <source>
        <strain evidence="4 5">WSJ-1</strain>
    </source>
</reference>
<feature type="transmembrane region" description="Helical" evidence="2">
    <location>
        <begin position="29"/>
        <end position="48"/>
    </location>
</feature>
<comment type="similarity">
    <text evidence="1">Belongs to the bacterial sugar transferase family.</text>
</comment>
<dbReference type="AlphaFoldDB" id="A0A2T8FFM4"/>
<keyword evidence="2" id="KW-0472">Membrane</keyword>
<feature type="domain" description="Bacterial sugar transferase" evidence="3">
    <location>
        <begin position="21"/>
        <end position="208"/>
    </location>
</feature>
<dbReference type="EMBL" id="QDGZ01000001">
    <property type="protein sequence ID" value="PVG84490.1"/>
    <property type="molecule type" value="Genomic_DNA"/>
</dbReference>
<keyword evidence="5" id="KW-1185">Reference proteome</keyword>
<gene>
    <name evidence="4" type="ORF">DDE18_02475</name>
</gene>
<evidence type="ECO:0000313" key="5">
    <source>
        <dbReference type="Proteomes" id="UP000246018"/>
    </source>
</evidence>
<keyword evidence="2" id="KW-1133">Transmembrane helix</keyword>
<dbReference type="PANTHER" id="PTHR30576">
    <property type="entry name" value="COLANIC BIOSYNTHESIS UDP-GLUCOSE LIPID CARRIER TRANSFERASE"/>
    <property type="match status" value="1"/>
</dbReference>
<protein>
    <recommendedName>
        <fullName evidence="3">Bacterial sugar transferase domain-containing protein</fullName>
    </recommendedName>
</protein>
<proteinExistence type="inferred from homology"/>
<evidence type="ECO:0000259" key="3">
    <source>
        <dbReference type="Pfam" id="PF02397"/>
    </source>
</evidence>
<comment type="caution">
    <text evidence="4">The sequence shown here is derived from an EMBL/GenBank/DDBJ whole genome shotgun (WGS) entry which is preliminary data.</text>
</comment>
<dbReference type="GO" id="GO:0016780">
    <property type="term" value="F:phosphotransferase activity, for other substituted phosphate groups"/>
    <property type="evidence" value="ECO:0007669"/>
    <property type="project" value="TreeGrafter"/>
</dbReference>
<dbReference type="Proteomes" id="UP000246018">
    <property type="component" value="Unassembled WGS sequence"/>
</dbReference>
<dbReference type="Pfam" id="PF02397">
    <property type="entry name" value="Bac_transf"/>
    <property type="match status" value="1"/>
</dbReference>
<name>A0A2T8FFM4_9ACTN</name>
<dbReference type="InterPro" id="IPR003362">
    <property type="entry name" value="Bact_transf"/>
</dbReference>